<evidence type="ECO:0000256" key="1">
    <source>
        <dbReference type="SAM" id="MobiDB-lite"/>
    </source>
</evidence>
<proteinExistence type="predicted"/>
<feature type="compositionally biased region" description="Basic and acidic residues" evidence="1">
    <location>
        <begin position="88"/>
        <end position="98"/>
    </location>
</feature>
<dbReference type="InParanoid" id="A0A1S3IIJ1"/>
<evidence type="ECO:0000313" key="3">
    <source>
        <dbReference type="Proteomes" id="UP000085678"/>
    </source>
</evidence>
<dbReference type="Proteomes" id="UP000085678">
    <property type="component" value="Unplaced"/>
</dbReference>
<dbReference type="KEGG" id="lak:106164070"/>
<feature type="region of interest" description="Disordered" evidence="1">
    <location>
        <begin position="69"/>
        <end position="122"/>
    </location>
</feature>
<feature type="compositionally biased region" description="Polar residues" evidence="1">
    <location>
        <begin position="99"/>
        <end position="117"/>
    </location>
</feature>
<feature type="region of interest" description="Disordered" evidence="1">
    <location>
        <begin position="135"/>
        <end position="242"/>
    </location>
</feature>
<evidence type="ECO:0000256" key="2">
    <source>
        <dbReference type="SAM" id="Phobius"/>
    </source>
</evidence>
<feature type="compositionally biased region" description="Polar residues" evidence="1">
    <location>
        <begin position="180"/>
        <end position="198"/>
    </location>
</feature>
<gene>
    <name evidence="4" type="primary">LOC106164070</name>
</gene>
<keyword evidence="3" id="KW-1185">Reference proteome</keyword>
<evidence type="ECO:0000313" key="4">
    <source>
        <dbReference type="RefSeq" id="XP_013397319.1"/>
    </source>
</evidence>
<accession>A0A1S3IIJ1</accession>
<organism evidence="3 4">
    <name type="scientific">Lingula anatina</name>
    <name type="common">Brachiopod</name>
    <name type="synonym">Lingula unguis</name>
    <dbReference type="NCBI Taxonomy" id="7574"/>
    <lineage>
        <taxon>Eukaryota</taxon>
        <taxon>Metazoa</taxon>
        <taxon>Spiralia</taxon>
        <taxon>Lophotrochozoa</taxon>
        <taxon>Brachiopoda</taxon>
        <taxon>Linguliformea</taxon>
        <taxon>Lingulata</taxon>
        <taxon>Lingulida</taxon>
        <taxon>Linguloidea</taxon>
        <taxon>Lingulidae</taxon>
        <taxon>Lingula</taxon>
    </lineage>
</organism>
<dbReference type="AlphaFoldDB" id="A0A1S3IIJ1"/>
<dbReference type="GeneID" id="106164070"/>
<protein>
    <submittedName>
        <fullName evidence="4">Uncharacterized protein LOC106164070</fullName>
    </submittedName>
</protein>
<feature type="region of interest" description="Disordered" evidence="1">
    <location>
        <begin position="1"/>
        <end position="21"/>
    </location>
</feature>
<sequence>MNNGSWSSEPPSCTGFTSQEGKNNPTEILNSQDILWIIIAAVVVLVLVVVGCIMLAIVCRGKRKKKNQTEDEHKLFHLSSKSIGSNMSEERSSSRQDSVDSAFSSQTSIDSETSDGYTTLAGKSREAIQMEELEHYDSGDYRNSAARDPRKPGCTEQGRQEKTYVPGKIRYNRHRYGGNHDTSSSSRPNRYGRTQPSGPSRYPPEVEAQGDRHPVQKGNPRYSRHVDPPSYHGRQIMDQYNW</sequence>
<keyword evidence="2" id="KW-1133">Transmembrane helix</keyword>
<feature type="compositionally biased region" description="Basic and acidic residues" evidence="1">
    <location>
        <begin position="135"/>
        <end position="162"/>
    </location>
</feature>
<keyword evidence="2" id="KW-0472">Membrane</keyword>
<dbReference type="RefSeq" id="XP_013397319.1">
    <property type="nucleotide sequence ID" value="XM_013541865.2"/>
</dbReference>
<feature type="transmembrane region" description="Helical" evidence="2">
    <location>
        <begin position="34"/>
        <end position="58"/>
    </location>
</feature>
<keyword evidence="2" id="KW-0812">Transmembrane</keyword>
<reference evidence="4" key="1">
    <citation type="submission" date="2025-08" db="UniProtKB">
        <authorList>
            <consortium name="RefSeq"/>
        </authorList>
    </citation>
    <scope>IDENTIFICATION</scope>
    <source>
        <tissue evidence="4">Gonads</tissue>
    </source>
</reference>
<name>A0A1S3IIJ1_LINAN</name>